<sequence length="444" mass="52065">MGDAVYKTEGFNHITVDVQILSNSLVKSLEEKLDSLSTLSTKCRICRVPVRLREQNEKAFTPREVSIGPLHHNNGNLKHMQQHKLRFLKHFLSRAKVKLHDCVQLLKKKEVHLRNCYADPIEFDSDKFIEIVLVDSAFILELFFRNIPYKNNNQVQDHLYDHFFGGPWKLCFIMNDMLLLENQVPFFIIEDLLSLTKSNIIPIKNNVRLSAIMLTYEFFKKKLNLLDMDNFIIEEKVGELQIQHFVDFARICYVPREFPCKNKLKCSSMPRATKLREAGVKFKVMNNGNPFDIRFKDGVLEISRLRLKDATEILLWNLIAYERCHLHDNYVNDYVFILDRLIETTGDVELLMHYGIIESKLSGTQEVASTIKRLSPGTTMARRFYFSDLCEKVDDYSRVPWHKWRVTLKQDYLKNPWAVISVVAAISLLLLTFVQTFYTIMSYY</sequence>
<name>A0AAE1MMF1_9FABA</name>
<dbReference type="Pfam" id="PF03140">
    <property type="entry name" value="DUF247"/>
    <property type="match status" value="1"/>
</dbReference>
<dbReference type="EMBL" id="JAWXYG010000008">
    <property type="protein sequence ID" value="KAK4265946.1"/>
    <property type="molecule type" value="Genomic_DNA"/>
</dbReference>
<keyword evidence="1" id="KW-0812">Transmembrane</keyword>
<comment type="caution">
    <text evidence="2">The sequence shown here is derived from an EMBL/GenBank/DDBJ whole genome shotgun (WGS) entry which is preliminary data.</text>
</comment>
<gene>
    <name evidence="2" type="ORF">QN277_026931</name>
</gene>
<evidence type="ECO:0000256" key="1">
    <source>
        <dbReference type="SAM" id="Phobius"/>
    </source>
</evidence>
<dbReference type="AlphaFoldDB" id="A0AAE1MMF1"/>
<protein>
    <submittedName>
        <fullName evidence="2">Uncharacterized protein</fullName>
    </submittedName>
</protein>
<evidence type="ECO:0000313" key="3">
    <source>
        <dbReference type="Proteomes" id="UP001293593"/>
    </source>
</evidence>
<organism evidence="2 3">
    <name type="scientific">Acacia crassicarpa</name>
    <name type="common">northern wattle</name>
    <dbReference type="NCBI Taxonomy" id="499986"/>
    <lineage>
        <taxon>Eukaryota</taxon>
        <taxon>Viridiplantae</taxon>
        <taxon>Streptophyta</taxon>
        <taxon>Embryophyta</taxon>
        <taxon>Tracheophyta</taxon>
        <taxon>Spermatophyta</taxon>
        <taxon>Magnoliopsida</taxon>
        <taxon>eudicotyledons</taxon>
        <taxon>Gunneridae</taxon>
        <taxon>Pentapetalae</taxon>
        <taxon>rosids</taxon>
        <taxon>fabids</taxon>
        <taxon>Fabales</taxon>
        <taxon>Fabaceae</taxon>
        <taxon>Caesalpinioideae</taxon>
        <taxon>mimosoid clade</taxon>
        <taxon>Acacieae</taxon>
        <taxon>Acacia</taxon>
    </lineage>
</organism>
<accession>A0AAE1MMF1</accession>
<keyword evidence="1" id="KW-0472">Membrane</keyword>
<reference evidence="2" key="1">
    <citation type="submission" date="2023-10" db="EMBL/GenBank/DDBJ databases">
        <title>Chromosome-level genome of the transformable northern wattle, Acacia crassicarpa.</title>
        <authorList>
            <person name="Massaro I."/>
            <person name="Sinha N.R."/>
            <person name="Poethig S."/>
            <person name="Leichty A.R."/>
        </authorList>
    </citation>
    <scope>NUCLEOTIDE SEQUENCE</scope>
    <source>
        <strain evidence="2">Acra3RX</strain>
        <tissue evidence="2">Leaf</tissue>
    </source>
</reference>
<dbReference type="Proteomes" id="UP001293593">
    <property type="component" value="Unassembled WGS sequence"/>
</dbReference>
<evidence type="ECO:0000313" key="2">
    <source>
        <dbReference type="EMBL" id="KAK4265946.1"/>
    </source>
</evidence>
<proteinExistence type="predicted"/>
<feature type="transmembrane region" description="Helical" evidence="1">
    <location>
        <begin position="417"/>
        <end position="440"/>
    </location>
</feature>
<dbReference type="PANTHER" id="PTHR31170">
    <property type="entry name" value="BNAC04G53230D PROTEIN"/>
    <property type="match status" value="1"/>
</dbReference>
<keyword evidence="1" id="KW-1133">Transmembrane helix</keyword>
<keyword evidence="3" id="KW-1185">Reference proteome</keyword>
<dbReference type="PANTHER" id="PTHR31170:SF25">
    <property type="entry name" value="BNAA09G04570D PROTEIN"/>
    <property type="match status" value="1"/>
</dbReference>
<dbReference type="InterPro" id="IPR004158">
    <property type="entry name" value="DUF247_pln"/>
</dbReference>